<comment type="caution">
    <text evidence="1">The sequence shown here is derived from an EMBL/GenBank/DDBJ whole genome shotgun (WGS) entry which is preliminary data.</text>
</comment>
<evidence type="ECO:0000313" key="1">
    <source>
        <dbReference type="EMBL" id="KAH3738185.1"/>
    </source>
</evidence>
<dbReference type="EMBL" id="JAIWYP010000011">
    <property type="protein sequence ID" value="KAH3738185.1"/>
    <property type="molecule type" value="Genomic_DNA"/>
</dbReference>
<evidence type="ECO:0000313" key="2">
    <source>
        <dbReference type="Proteomes" id="UP000828390"/>
    </source>
</evidence>
<name>A0A9D4D540_DREPO</name>
<dbReference type="Proteomes" id="UP000828390">
    <property type="component" value="Unassembled WGS sequence"/>
</dbReference>
<organism evidence="1 2">
    <name type="scientific">Dreissena polymorpha</name>
    <name type="common">Zebra mussel</name>
    <name type="synonym">Mytilus polymorpha</name>
    <dbReference type="NCBI Taxonomy" id="45954"/>
    <lineage>
        <taxon>Eukaryota</taxon>
        <taxon>Metazoa</taxon>
        <taxon>Spiralia</taxon>
        <taxon>Lophotrochozoa</taxon>
        <taxon>Mollusca</taxon>
        <taxon>Bivalvia</taxon>
        <taxon>Autobranchia</taxon>
        <taxon>Heteroconchia</taxon>
        <taxon>Euheterodonta</taxon>
        <taxon>Imparidentia</taxon>
        <taxon>Neoheterodontei</taxon>
        <taxon>Myida</taxon>
        <taxon>Dreissenoidea</taxon>
        <taxon>Dreissenidae</taxon>
        <taxon>Dreissena</taxon>
    </lineage>
</organism>
<proteinExistence type="predicted"/>
<accession>A0A9D4D540</accession>
<keyword evidence="2" id="KW-1185">Reference proteome</keyword>
<reference evidence="1" key="2">
    <citation type="submission" date="2020-11" db="EMBL/GenBank/DDBJ databases">
        <authorList>
            <person name="McCartney M.A."/>
            <person name="Auch B."/>
            <person name="Kono T."/>
            <person name="Mallez S."/>
            <person name="Becker A."/>
            <person name="Gohl D.M."/>
            <person name="Silverstein K.A.T."/>
            <person name="Koren S."/>
            <person name="Bechman K.B."/>
            <person name="Herman A."/>
            <person name="Abrahante J.E."/>
            <person name="Garbe J."/>
        </authorList>
    </citation>
    <scope>NUCLEOTIDE SEQUENCE</scope>
    <source>
        <strain evidence="1">Duluth1</strain>
        <tissue evidence="1">Whole animal</tissue>
    </source>
</reference>
<dbReference type="AlphaFoldDB" id="A0A9D4D540"/>
<sequence length="100" mass="11202">MEEDLIEVIRANLVDTDDNKEERRGRINANAKDKASIRRKLTECRDALDPSKYPPSLVNIITDKIAPTSATVAQAIYIANSQIIEFENSLTDTFYGSISK</sequence>
<protein>
    <submittedName>
        <fullName evidence="1">Uncharacterized protein</fullName>
    </submittedName>
</protein>
<gene>
    <name evidence="1" type="ORF">DPMN_044813</name>
</gene>
<reference evidence="1" key="1">
    <citation type="journal article" date="2019" name="bioRxiv">
        <title>The Genome of the Zebra Mussel, Dreissena polymorpha: A Resource for Invasive Species Research.</title>
        <authorList>
            <person name="McCartney M.A."/>
            <person name="Auch B."/>
            <person name="Kono T."/>
            <person name="Mallez S."/>
            <person name="Zhang Y."/>
            <person name="Obille A."/>
            <person name="Becker A."/>
            <person name="Abrahante J.E."/>
            <person name="Garbe J."/>
            <person name="Badalamenti J.P."/>
            <person name="Herman A."/>
            <person name="Mangelson H."/>
            <person name="Liachko I."/>
            <person name="Sullivan S."/>
            <person name="Sone E.D."/>
            <person name="Koren S."/>
            <person name="Silverstein K.A.T."/>
            <person name="Beckman K.B."/>
            <person name="Gohl D.M."/>
        </authorList>
    </citation>
    <scope>NUCLEOTIDE SEQUENCE</scope>
    <source>
        <strain evidence="1">Duluth1</strain>
        <tissue evidence="1">Whole animal</tissue>
    </source>
</reference>